<evidence type="ECO:0000313" key="2">
    <source>
        <dbReference type="EMBL" id="GKT34256.1"/>
    </source>
</evidence>
<dbReference type="Pfam" id="PF00501">
    <property type="entry name" value="AMP-binding"/>
    <property type="match status" value="1"/>
</dbReference>
<dbReference type="Gene3D" id="3.40.50.12780">
    <property type="entry name" value="N-terminal domain of ligase-like"/>
    <property type="match status" value="1"/>
</dbReference>
<dbReference type="Proteomes" id="UP001057375">
    <property type="component" value="Unassembled WGS sequence"/>
</dbReference>
<dbReference type="InterPro" id="IPR020845">
    <property type="entry name" value="AMP-binding_CS"/>
</dbReference>
<dbReference type="InterPro" id="IPR000873">
    <property type="entry name" value="AMP-dep_synth/lig_dom"/>
</dbReference>
<protein>
    <submittedName>
        <fullName evidence="2">Gramicidin synthetase</fullName>
    </submittedName>
</protein>
<dbReference type="PANTHER" id="PTHR45527:SF14">
    <property type="entry name" value="PLIPASTATIN SYNTHASE SUBUNIT B"/>
    <property type="match status" value="1"/>
</dbReference>
<dbReference type="SUPFAM" id="SSF56801">
    <property type="entry name" value="Acetyl-CoA synthetase-like"/>
    <property type="match status" value="1"/>
</dbReference>
<gene>
    <name evidence="2" type="ORF">ADUPG1_002786</name>
</gene>
<keyword evidence="3" id="KW-1185">Reference proteome</keyword>
<comment type="caution">
    <text evidence="2">The sequence shown here is derived from an EMBL/GenBank/DDBJ whole genome shotgun (WGS) entry which is preliminary data.</text>
</comment>
<feature type="non-terminal residue" evidence="2">
    <location>
        <position position="1"/>
    </location>
</feature>
<dbReference type="InterPro" id="IPR042099">
    <property type="entry name" value="ANL_N_sf"/>
</dbReference>
<dbReference type="Gene3D" id="2.30.38.10">
    <property type="entry name" value="Luciferase, Domain 3"/>
    <property type="match status" value="1"/>
</dbReference>
<sequence length="310" mass="33106">AILAVLKTGAAYLPIDPAHPPQRIEFMVADSEPVVAITVATLMDRFTGLKLPVVDVDDPAARAQSCLAPTLPAADDLAHIIYTSGTTGIPKGMAVTHRNVTRMFDAAAVGVELAPHQVWAQFHSYAFDFSVWEIWGALLHGGRLVVVPDAVARSPKDFHALLIAEKVTVFSQTPSAVRMLSPEGLEAAALVLGAEPVSPDLLYVAGHGVGCGYVNRSALTASRFVACPFGEPGTRMYRTGDLVRWGGDGQLQYVGRADEQVKIRGYRIELGEIQSALADLDGVQAAEVIVREDRPGEKRLIGYVTGTADP</sequence>
<accession>A0ABQ5KP51</accession>
<feature type="domain" description="AMP-dependent synthetase/ligase" evidence="1">
    <location>
        <begin position="1"/>
        <end position="202"/>
    </location>
</feature>
<dbReference type="Gene3D" id="3.30.300.30">
    <property type="match status" value="1"/>
</dbReference>
<dbReference type="PROSITE" id="PS00455">
    <property type="entry name" value="AMP_BINDING"/>
    <property type="match status" value="1"/>
</dbReference>
<dbReference type="PANTHER" id="PTHR45527">
    <property type="entry name" value="NONRIBOSOMAL PEPTIDE SYNTHETASE"/>
    <property type="match status" value="1"/>
</dbReference>
<name>A0ABQ5KP51_9EUKA</name>
<dbReference type="EMBL" id="BQXS01003437">
    <property type="protein sequence ID" value="GKT34256.1"/>
    <property type="molecule type" value="Genomic_DNA"/>
</dbReference>
<organism evidence="2 3">
    <name type="scientific">Aduncisulcus paluster</name>
    <dbReference type="NCBI Taxonomy" id="2918883"/>
    <lineage>
        <taxon>Eukaryota</taxon>
        <taxon>Metamonada</taxon>
        <taxon>Carpediemonas-like organisms</taxon>
        <taxon>Aduncisulcus</taxon>
    </lineage>
</organism>
<evidence type="ECO:0000259" key="1">
    <source>
        <dbReference type="Pfam" id="PF00501"/>
    </source>
</evidence>
<dbReference type="InterPro" id="IPR045851">
    <property type="entry name" value="AMP-bd_C_sf"/>
</dbReference>
<proteinExistence type="predicted"/>
<feature type="non-terminal residue" evidence="2">
    <location>
        <position position="310"/>
    </location>
</feature>
<evidence type="ECO:0000313" key="3">
    <source>
        <dbReference type="Proteomes" id="UP001057375"/>
    </source>
</evidence>
<reference evidence="2" key="1">
    <citation type="submission" date="2022-03" db="EMBL/GenBank/DDBJ databases">
        <title>Draft genome sequence of Aduncisulcus paluster, a free-living microaerophilic Fornicata.</title>
        <authorList>
            <person name="Yuyama I."/>
            <person name="Kume K."/>
            <person name="Tamura T."/>
            <person name="Inagaki Y."/>
            <person name="Hashimoto T."/>
        </authorList>
    </citation>
    <scope>NUCLEOTIDE SEQUENCE</scope>
    <source>
        <strain evidence="2">NY0171</strain>
    </source>
</reference>